<dbReference type="Pfam" id="PF03475">
    <property type="entry name" value="YiiM_3-alpha"/>
    <property type="match status" value="1"/>
</dbReference>
<dbReference type="PANTHER" id="PTHR30212">
    <property type="entry name" value="PROTEIN YIIM"/>
    <property type="match status" value="1"/>
</dbReference>
<dbReference type="EMBL" id="BAAAQA010000014">
    <property type="protein sequence ID" value="GAA2114658.1"/>
    <property type="molecule type" value="Genomic_DNA"/>
</dbReference>
<sequence>MSQDQATVDEPKVTDASITLLRTGEVKSRNWGSSRALRTAAVKTPHAGPVHLTATGFVGDEQGNLKHHGGTEKAVCCYPAEHYDAWRAEGLELPDGAFFENLTIRGATEDKVFLGDVYRVGSAVVQVTQPRQPCGTISKKWSNPDLPKLMMSTNRCGYYLRVLEVGDVQVGDRFEFVSRLSDAVSSAFVSRIMNVERGDLAAMRELLEAPEFPDRWRKQLRRRLGESV</sequence>
<dbReference type="PROSITE" id="PS51340">
    <property type="entry name" value="MOSC"/>
    <property type="match status" value="1"/>
</dbReference>
<keyword evidence="3" id="KW-1185">Reference proteome</keyword>
<dbReference type="Pfam" id="PF03473">
    <property type="entry name" value="MOSC"/>
    <property type="match status" value="1"/>
</dbReference>
<evidence type="ECO:0000313" key="3">
    <source>
        <dbReference type="Proteomes" id="UP001500166"/>
    </source>
</evidence>
<dbReference type="Proteomes" id="UP001500166">
    <property type="component" value="Unassembled WGS sequence"/>
</dbReference>
<dbReference type="PANTHER" id="PTHR30212:SF2">
    <property type="entry name" value="PROTEIN YIIM"/>
    <property type="match status" value="1"/>
</dbReference>
<dbReference type="RefSeq" id="WP_344224104.1">
    <property type="nucleotide sequence ID" value="NZ_BAAAQA010000014.1"/>
</dbReference>
<proteinExistence type="predicted"/>
<protein>
    <submittedName>
        <fullName evidence="2">MOSC domain-containing protein</fullName>
    </submittedName>
</protein>
<dbReference type="SUPFAM" id="SSF50800">
    <property type="entry name" value="PK beta-barrel domain-like"/>
    <property type="match status" value="1"/>
</dbReference>
<accession>A0ABN2XNH4</accession>
<gene>
    <name evidence="2" type="ORF">GCM10009824_12060</name>
</gene>
<dbReference type="Gene3D" id="2.40.33.20">
    <property type="entry name" value="PK beta-barrel domain-like"/>
    <property type="match status" value="1"/>
</dbReference>
<dbReference type="InterPro" id="IPR011037">
    <property type="entry name" value="Pyrv_Knase-like_insert_dom_sf"/>
</dbReference>
<evidence type="ECO:0000313" key="2">
    <source>
        <dbReference type="EMBL" id="GAA2114658.1"/>
    </source>
</evidence>
<feature type="domain" description="MOSC" evidence="1">
    <location>
        <begin position="42"/>
        <end position="177"/>
    </location>
</feature>
<comment type="caution">
    <text evidence="2">The sequence shown here is derived from an EMBL/GenBank/DDBJ whole genome shotgun (WGS) entry which is preliminary data.</text>
</comment>
<organism evidence="2 3">
    <name type="scientific">Kocuria atrinae</name>
    <dbReference type="NCBI Taxonomy" id="592377"/>
    <lineage>
        <taxon>Bacteria</taxon>
        <taxon>Bacillati</taxon>
        <taxon>Actinomycetota</taxon>
        <taxon>Actinomycetes</taxon>
        <taxon>Micrococcales</taxon>
        <taxon>Micrococcaceae</taxon>
        <taxon>Kocuria</taxon>
    </lineage>
</organism>
<dbReference type="InterPro" id="IPR005163">
    <property type="entry name" value="Tri_helical_YiiM-like"/>
</dbReference>
<reference evidence="2 3" key="1">
    <citation type="journal article" date="2019" name="Int. J. Syst. Evol. Microbiol.">
        <title>The Global Catalogue of Microorganisms (GCM) 10K type strain sequencing project: providing services to taxonomists for standard genome sequencing and annotation.</title>
        <authorList>
            <consortium name="The Broad Institute Genomics Platform"/>
            <consortium name="The Broad Institute Genome Sequencing Center for Infectious Disease"/>
            <person name="Wu L."/>
            <person name="Ma J."/>
        </authorList>
    </citation>
    <scope>NUCLEOTIDE SEQUENCE [LARGE SCALE GENOMIC DNA]</scope>
    <source>
        <strain evidence="2 3">JCM 15914</strain>
    </source>
</reference>
<evidence type="ECO:0000259" key="1">
    <source>
        <dbReference type="PROSITE" id="PS51340"/>
    </source>
</evidence>
<name>A0ABN2XNH4_9MICC</name>
<dbReference type="InterPro" id="IPR005302">
    <property type="entry name" value="MoCF_Sase_C"/>
</dbReference>
<dbReference type="InterPro" id="IPR052353">
    <property type="entry name" value="Benzoxazolinone_Detox_Enz"/>
</dbReference>